<gene>
    <name evidence="1" type="ORF">C7P63_07005</name>
</gene>
<dbReference type="Proteomes" id="UP000277864">
    <property type="component" value="Unassembled WGS sequence"/>
</dbReference>
<dbReference type="InterPro" id="IPR006379">
    <property type="entry name" value="HAD-SF_hydro_IIB"/>
</dbReference>
<reference evidence="1 2" key="1">
    <citation type="submission" date="2018-03" db="EMBL/GenBank/DDBJ databases">
        <authorList>
            <person name="Gulvik C.A."/>
        </authorList>
    </citation>
    <scope>NUCLEOTIDE SEQUENCE [LARGE SCALE GENOMIC DNA]</scope>
    <source>
        <strain evidence="1 2">JCM 31581</strain>
    </source>
</reference>
<dbReference type="PANTHER" id="PTHR10000">
    <property type="entry name" value="PHOSPHOSERINE PHOSPHATASE"/>
    <property type="match status" value="1"/>
</dbReference>
<dbReference type="SUPFAM" id="SSF56784">
    <property type="entry name" value="HAD-like"/>
    <property type="match status" value="1"/>
</dbReference>
<dbReference type="SFLD" id="SFLDG01140">
    <property type="entry name" value="C2.B:_Phosphomannomutase_and_P"/>
    <property type="match status" value="1"/>
</dbReference>
<sequence length="271" mass="30614">MIKLVITDLDGTFLNSQGSFDKSLFKQVKELMDDRKVKFAMCTGKQCERVEELLGENWAQDVWILGDSATRIKYRGEYVYQSFLPNSIGLTLISRLENIPNSGVIIACTTKGATILETTPPDLMEKVRKSYRNVLTVKDYQAIQDDFVKITLYDPLEQCFETIKSLQDMEEQAYMVASEAAWIDISNQGVHKGTTVRKLQEMLDITPAETMVFGDGLNDRELLLSGGYRFAVRNAFDEIKDMADYITLSNDQNGVLVAIQDFISLQPSLSN</sequence>
<keyword evidence="2" id="KW-1185">Reference proteome</keyword>
<dbReference type="GO" id="GO:0000287">
    <property type="term" value="F:magnesium ion binding"/>
    <property type="evidence" value="ECO:0007669"/>
    <property type="project" value="TreeGrafter"/>
</dbReference>
<organism evidence="1 2">
    <name type="scientific">Vagococcus humatus</name>
    <dbReference type="NCBI Taxonomy" id="1889241"/>
    <lineage>
        <taxon>Bacteria</taxon>
        <taxon>Bacillati</taxon>
        <taxon>Bacillota</taxon>
        <taxon>Bacilli</taxon>
        <taxon>Lactobacillales</taxon>
        <taxon>Enterococcaceae</taxon>
        <taxon>Vagococcus</taxon>
    </lineage>
</organism>
<evidence type="ECO:0000313" key="1">
    <source>
        <dbReference type="EMBL" id="RST89033.1"/>
    </source>
</evidence>
<dbReference type="Pfam" id="PF08282">
    <property type="entry name" value="Hydrolase_3"/>
    <property type="match status" value="1"/>
</dbReference>
<dbReference type="AlphaFoldDB" id="A0A3R9YJ96"/>
<name>A0A3R9YJ96_9ENTE</name>
<dbReference type="OrthoDB" id="9814970at2"/>
<keyword evidence="1" id="KW-0378">Hydrolase</keyword>
<dbReference type="SFLD" id="SFLDS00003">
    <property type="entry name" value="Haloacid_Dehalogenase"/>
    <property type="match status" value="1"/>
</dbReference>
<evidence type="ECO:0000313" key="2">
    <source>
        <dbReference type="Proteomes" id="UP000277864"/>
    </source>
</evidence>
<dbReference type="EMBL" id="PXZH01000003">
    <property type="protein sequence ID" value="RST89033.1"/>
    <property type="molecule type" value="Genomic_DNA"/>
</dbReference>
<proteinExistence type="predicted"/>
<dbReference type="PANTHER" id="PTHR10000:SF53">
    <property type="entry name" value="5-AMINO-6-(5-PHOSPHO-D-RIBITYLAMINO)URACIL PHOSPHATASE YBJI-RELATED"/>
    <property type="match status" value="1"/>
</dbReference>
<accession>A0A3R9YJ96</accession>
<dbReference type="InterPro" id="IPR023214">
    <property type="entry name" value="HAD_sf"/>
</dbReference>
<dbReference type="GO" id="GO:0005829">
    <property type="term" value="C:cytosol"/>
    <property type="evidence" value="ECO:0007669"/>
    <property type="project" value="TreeGrafter"/>
</dbReference>
<protein>
    <submittedName>
        <fullName evidence="1">Hydrolase</fullName>
    </submittedName>
</protein>
<dbReference type="GO" id="GO:0016791">
    <property type="term" value="F:phosphatase activity"/>
    <property type="evidence" value="ECO:0007669"/>
    <property type="project" value="TreeGrafter"/>
</dbReference>
<comment type="caution">
    <text evidence="1">The sequence shown here is derived from an EMBL/GenBank/DDBJ whole genome shotgun (WGS) entry which is preliminary data.</text>
</comment>
<dbReference type="Gene3D" id="3.30.1240.10">
    <property type="match status" value="1"/>
</dbReference>
<dbReference type="NCBIfam" id="TIGR01484">
    <property type="entry name" value="HAD-SF-IIB"/>
    <property type="match status" value="1"/>
</dbReference>
<dbReference type="RefSeq" id="WP_125943460.1">
    <property type="nucleotide sequence ID" value="NZ_PXZH01000003.1"/>
</dbReference>
<dbReference type="Gene3D" id="3.40.50.1000">
    <property type="entry name" value="HAD superfamily/HAD-like"/>
    <property type="match status" value="1"/>
</dbReference>
<dbReference type="InterPro" id="IPR036412">
    <property type="entry name" value="HAD-like_sf"/>
</dbReference>